<dbReference type="RefSeq" id="WP_005742901.1">
    <property type="nucleotide sequence ID" value="NZ_CP031226.1"/>
</dbReference>
<dbReference type="GeneID" id="39474263"/>
<dbReference type="EMBL" id="CP031226">
    <property type="protein sequence ID" value="AXH60031.1"/>
    <property type="molecule type" value="Genomic_DNA"/>
</dbReference>
<accession>A0AAD0PWJ4</accession>
<sequence length="211" mass="22807">MSEIIDFITSHNAEYVQNEGAQQKLFQGLVNRSPAELIRQEPGLLLQTAPTIDISHFFSYLMEKLRICPVEQPEGFADLLGRSLTLPKNHTAAISFSLGSLYDTLAQDDPAVASAALTSGLAHLKDKDLLKLLAGSAPVYKQGAGRANEKSLSQQFADALQGYLEADRPGLLAKAPSNTCVAIYKRLGWKKALEGSSSKSRDDEFAGDLGL</sequence>
<evidence type="ECO:0000313" key="2">
    <source>
        <dbReference type="Proteomes" id="UP000006426"/>
    </source>
</evidence>
<proteinExistence type="predicted"/>
<dbReference type="AlphaFoldDB" id="A0AAD0PWJ4"/>
<protein>
    <submittedName>
        <fullName evidence="1">Uncharacterized protein</fullName>
    </submittedName>
</protein>
<gene>
    <name evidence="1" type="ORF">PLA107_032920</name>
</gene>
<keyword evidence="1" id="KW-0614">Plasmid</keyword>
<dbReference type="Proteomes" id="UP000006426">
    <property type="component" value="Plasmid pmppla107"/>
</dbReference>
<geneLocation type="plasmid" evidence="2">
    <name>pmppla107</name>
</geneLocation>
<evidence type="ECO:0000313" key="1">
    <source>
        <dbReference type="EMBL" id="AXH60031.1"/>
    </source>
</evidence>
<reference evidence="1 2" key="1">
    <citation type="journal article" date="2011" name="PLoS Pathog.">
        <title>Dynamic evolution of pathogenicity revealed by sequencing and comparative genomics of 19 Pseudomonas syringae isolates.</title>
        <authorList>
            <person name="Baltrus D.A."/>
            <person name="Nishimura M.T."/>
            <person name="Romanchuk A."/>
            <person name="Chang J.H."/>
            <person name="Mukhtar M.S."/>
            <person name="Cherkis K."/>
            <person name="Roach J."/>
            <person name="Grant S.R."/>
            <person name="Jones C.D."/>
            <person name="Dangl J.L."/>
        </authorList>
    </citation>
    <scope>NUCLEOTIDE SEQUENCE [LARGE SCALE GENOMIC DNA]</scope>
    <source>
        <strain evidence="1 2">M301315</strain>
    </source>
</reference>
<name>A0AAD0PWJ4_PSEAV</name>
<organism evidence="1 2">
    <name type="scientific">Pseudomonas amygdali pv. lachrymans str. M301315</name>
    <dbReference type="NCBI Taxonomy" id="629260"/>
    <lineage>
        <taxon>Bacteria</taxon>
        <taxon>Pseudomonadati</taxon>
        <taxon>Pseudomonadota</taxon>
        <taxon>Gammaproteobacteria</taxon>
        <taxon>Pseudomonadales</taxon>
        <taxon>Pseudomonadaceae</taxon>
        <taxon>Pseudomonas</taxon>
        <taxon>Pseudomonas amygdali</taxon>
    </lineage>
</organism>